<keyword evidence="2" id="KW-1185">Reference proteome</keyword>
<gene>
    <name evidence="1" type="ORF">Bca52824_091539</name>
</gene>
<dbReference type="Proteomes" id="UP000886595">
    <property type="component" value="Unassembled WGS sequence"/>
</dbReference>
<evidence type="ECO:0000313" key="1">
    <source>
        <dbReference type="EMBL" id="KAG2239700.1"/>
    </source>
</evidence>
<dbReference type="AlphaFoldDB" id="A0A8X7TF27"/>
<proteinExistence type="predicted"/>
<accession>A0A8X7TF27</accession>
<evidence type="ECO:0000313" key="2">
    <source>
        <dbReference type="Proteomes" id="UP000886595"/>
    </source>
</evidence>
<organism evidence="1 2">
    <name type="scientific">Brassica carinata</name>
    <name type="common">Ethiopian mustard</name>
    <name type="synonym">Abyssinian cabbage</name>
    <dbReference type="NCBI Taxonomy" id="52824"/>
    <lineage>
        <taxon>Eukaryota</taxon>
        <taxon>Viridiplantae</taxon>
        <taxon>Streptophyta</taxon>
        <taxon>Embryophyta</taxon>
        <taxon>Tracheophyta</taxon>
        <taxon>Spermatophyta</taxon>
        <taxon>Magnoliopsida</taxon>
        <taxon>eudicotyledons</taxon>
        <taxon>Gunneridae</taxon>
        <taxon>Pentapetalae</taxon>
        <taxon>rosids</taxon>
        <taxon>malvids</taxon>
        <taxon>Brassicales</taxon>
        <taxon>Brassicaceae</taxon>
        <taxon>Brassiceae</taxon>
        <taxon>Brassica</taxon>
    </lineage>
</organism>
<sequence>MAQRRHLWRWNIDRVAFMNAMFCLRIENEYRSVKTEKRLRVPNLLLSDGRGELPSHGRTNKVWGVDVDRLYFPLFVNGNYPCFLYTPQFF</sequence>
<dbReference type="EMBL" id="JAAMPC010001593">
    <property type="protein sequence ID" value="KAG2239700.1"/>
    <property type="molecule type" value="Genomic_DNA"/>
</dbReference>
<name>A0A8X7TF27_BRACI</name>
<protein>
    <submittedName>
        <fullName evidence="1">Uncharacterized protein</fullName>
    </submittedName>
</protein>
<comment type="caution">
    <text evidence="1">The sequence shown here is derived from an EMBL/GenBank/DDBJ whole genome shotgun (WGS) entry which is preliminary data.</text>
</comment>
<reference evidence="1 2" key="1">
    <citation type="submission" date="2020-02" db="EMBL/GenBank/DDBJ databases">
        <authorList>
            <person name="Ma Q."/>
            <person name="Huang Y."/>
            <person name="Song X."/>
            <person name="Pei D."/>
        </authorList>
    </citation>
    <scope>NUCLEOTIDE SEQUENCE [LARGE SCALE GENOMIC DNA]</scope>
    <source>
        <strain evidence="1">Sxm20200214</strain>
        <tissue evidence="1">Leaf</tissue>
    </source>
</reference>